<comment type="cofactor">
    <cofactor evidence="1">
        <name>Zn(2+)</name>
        <dbReference type="ChEBI" id="CHEBI:29105"/>
    </cofactor>
</comment>
<dbReference type="EMBL" id="LBTA01000031">
    <property type="protein sequence ID" value="KKQ32058.1"/>
    <property type="molecule type" value="Genomic_DNA"/>
</dbReference>
<evidence type="ECO:0000259" key="12">
    <source>
        <dbReference type="Pfam" id="PF02163"/>
    </source>
</evidence>
<evidence type="ECO:0000256" key="2">
    <source>
        <dbReference type="ARBA" id="ARBA00004141"/>
    </source>
</evidence>
<organism evidence="13 14">
    <name type="scientific">Candidatus Nomurabacteria bacterium GW2011_GWA1_37_20</name>
    <dbReference type="NCBI Taxonomy" id="1618729"/>
    <lineage>
        <taxon>Bacteria</taxon>
        <taxon>Candidatus Nomuraibacteriota</taxon>
    </lineage>
</organism>
<evidence type="ECO:0000256" key="3">
    <source>
        <dbReference type="ARBA" id="ARBA00007931"/>
    </source>
</evidence>
<keyword evidence="7" id="KW-0862">Zinc</keyword>
<gene>
    <name evidence="13" type="ORF">US45_C0031G0006</name>
</gene>
<sequence length="391" mass="42974">MIITILVFLLILSVLVLIHEAGHFFVARKFGIKVEEFGFGFPPRLFGKKIGETIYSINWLPIGGFVKLYGEDESGGGRIRIKDEGLRIKDKKRAFFAKTAWQRAVVIVAGVAMNSILAAIIFYIFLGISGFKTDLPLLSEYKFFGVNQTNITEVVISAVVKNSPAEKQGLKPMTKVVAVNGQKIADSKSFINIVNQNRRKEIEITWSKLQTQNIHKTKITPRINPPPGEGGLGVGLFSMSTAVLEYRTPVQKIFSGITHPVNLMSYNLNVMARLVKVSLEKKTTEPLTQGVSGPVGIASITGSILEIQNLKEKILGLLNLAGILSISLAFFNILPIPALDGGRLFFILIEAATGKKVPQRFESIVHSIGMIILLSLMVLITLKDIGKLFVK</sequence>
<keyword evidence="10 11" id="KW-0472">Membrane</keyword>
<evidence type="ECO:0000256" key="11">
    <source>
        <dbReference type="SAM" id="Phobius"/>
    </source>
</evidence>
<keyword evidence="9 13" id="KW-0482">Metalloprotease</keyword>
<evidence type="ECO:0000256" key="4">
    <source>
        <dbReference type="ARBA" id="ARBA00022670"/>
    </source>
</evidence>
<dbReference type="GO" id="GO:0004222">
    <property type="term" value="F:metalloendopeptidase activity"/>
    <property type="evidence" value="ECO:0007669"/>
    <property type="project" value="InterPro"/>
</dbReference>
<keyword evidence="8 11" id="KW-1133">Transmembrane helix</keyword>
<evidence type="ECO:0000256" key="10">
    <source>
        <dbReference type="ARBA" id="ARBA00023136"/>
    </source>
</evidence>
<accession>A0A0G0GLS6</accession>
<feature type="transmembrane region" description="Helical" evidence="11">
    <location>
        <begin position="364"/>
        <end position="382"/>
    </location>
</feature>
<proteinExistence type="inferred from homology"/>
<keyword evidence="6" id="KW-0378">Hydrolase</keyword>
<feature type="domain" description="Peptidase M50" evidence="12">
    <location>
        <begin position="8"/>
        <end position="376"/>
    </location>
</feature>
<feature type="transmembrane region" description="Helical" evidence="11">
    <location>
        <begin position="104"/>
        <end position="126"/>
    </location>
</feature>
<dbReference type="PANTHER" id="PTHR42837">
    <property type="entry name" value="REGULATOR OF SIGMA-E PROTEASE RSEP"/>
    <property type="match status" value="1"/>
</dbReference>
<keyword evidence="4 13" id="KW-0645">Protease</keyword>
<dbReference type="InterPro" id="IPR036034">
    <property type="entry name" value="PDZ_sf"/>
</dbReference>
<evidence type="ECO:0000313" key="13">
    <source>
        <dbReference type="EMBL" id="KKQ32058.1"/>
    </source>
</evidence>
<comment type="subcellular location">
    <subcellularLocation>
        <location evidence="2">Membrane</location>
        <topology evidence="2">Multi-pass membrane protein</topology>
    </subcellularLocation>
</comment>
<dbReference type="GO" id="GO:0006508">
    <property type="term" value="P:proteolysis"/>
    <property type="evidence" value="ECO:0007669"/>
    <property type="project" value="UniProtKB-KW"/>
</dbReference>
<name>A0A0G0GLS6_9BACT</name>
<dbReference type="Proteomes" id="UP000034701">
    <property type="component" value="Unassembled WGS sequence"/>
</dbReference>
<dbReference type="Pfam" id="PF02163">
    <property type="entry name" value="Peptidase_M50"/>
    <property type="match status" value="1"/>
</dbReference>
<evidence type="ECO:0000256" key="8">
    <source>
        <dbReference type="ARBA" id="ARBA00022989"/>
    </source>
</evidence>
<dbReference type="InterPro" id="IPR008915">
    <property type="entry name" value="Peptidase_M50"/>
</dbReference>
<evidence type="ECO:0000313" key="14">
    <source>
        <dbReference type="Proteomes" id="UP000034701"/>
    </source>
</evidence>
<keyword evidence="5 11" id="KW-0812">Transmembrane</keyword>
<dbReference type="GO" id="GO:0016020">
    <property type="term" value="C:membrane"/>
    <property type="evidence" value="ECO:0007669"/>
    <property type="project" value="UniProtKB-SubCell"/>
</dbReference>
<evidence type="ECO:0000256" key="1">
    <source>
        <dbReference type="ARBA" id="ARBA00001947"/>
    </source>
</evidence>
<dbReference type="SUPFAM" id="SSF50156">
    <property type="entry name" value="PDZ domain-like"/>
    <property type="match status" value="1"/>
</dbReference>
<dbReference type="PATRIC" id="fig|1618729.3.peg.380"/>
<evidence type="ECO:0000256" key="6">
    <source>
        <dbReference type="ARBA" id="ARBA00022801"/>
    </source>
</evidence>
<dbReference type="AlphaFoldDB" id="A0A0G0GLS6"/>
<dbReference type="PANTHER" id="PTHR42837:SF2">
    <property type="entry name" value="MEMBRANE METALLOPROTEASE ARASP2, CHLOROPLASTIC-RELATED"/>
    <property type="match status" value="1"/>
</dbReference>
<protein>
    <submittedName>
        <fullName evidence="13">Membrane-associated zinc metalloprotease</fullName>
    </submittedName>
</protein>
<feature type="transmembrane region" description="Helical" evidence="11">
    <location>
        <begin position="314"/>
        <end position="334"/>
    </location>
</feature>
<evidence type="ECO:0000256" key="9">
    <source>
        <dbReference type="ARBA" id="ARBA00023049"/>
    </source>
</evidence>
<comment type="similarity">
    <text evidence="3">Belongs to the peptidase M50B family.</text>
</comment>
<reference evidence="13 14" key="1">
    <citation type="journal article" date="2015" name="Nature">
        <title>rRNA introns, odd ribosomes, and small enigmatic genomes across a large radiation of phyla.</title>
        <authorList>
            <person name="Brown C.T."/>
            <person name="Hug L.A."/>
            <person name="Thomas B.C."/>
            <person name="Sharon I."/>
            <person name="Castelle C.J."/>
            <person name="Singh A."/>
            <person name="Wilkins M.J."/>
            <person name="Williams K.H."/>
            <person name="Banfield J.F."/>
        </authorList>
    </citation>
    <scope>NUCLEOTIDE SEQUENCE [LARGE SCALE GENOMIC DNA]</scope>
</reference>
<dbReference type="CDD" id="cd06163">
    <property type="entry name" value="S2P-M50_PDZ_RseP-like"/>
    <property type="match status" value="1"/>
</dbReference>
<evidence type="ECO:0000256" key="7">
    <source>
        <dbReference type="ARBA" id="ARBA00022833"/>
    </source>
</evidence>
<dbReference type="Gene3D" id="2.30.42.10">
    <property type="match status" value="1"/>
</dbReference>
<evidence type="ECO:0000256" key="5">
    <source>
        <dbReference type="ARBA" id="ARBA00022692"/>
    </source>
</evidence>
<dbReference type="InterPro" id="IPR004387">
    <property type="entry name" value="Pept_M50_Zn"/>
</dbReference>
<comment type="caution">
    <text evidence="13">The sequence shown here is derived from an EMBL/GenBank/DDBJ whole genome shotgun (WGS) entry which is preliminary data.</text>
</comment>